<evidence type="ECO:0000313" key="4">
    <source>
        <dbReference type="Proteomes" id="UP000321362"/>
    </source>
</evidence>
<keyword evidence="1" id="KW-0175">Coiled coil</keyword>
<keyword evidence="4" id="KW-1185">Reference proteome</keyword>
<gene>
    <name evidence="3" type="ORF">FSB76_23530</name>
</gene>
<sequence>MATTFDDIIDRLNKLAFENWGELHQIEELAVELIKRCFPDDFTNEVRRIRGIIYKPRRGSELWRDPGGNPVEAWNGGVGKFKGIIIAKKETYSLQTSNGNTVEKETKENSRDAVKKLFAKVETEHKEKIAKLDAKLTSKEAELKSTFQELSILKSKVKKFDITYVVSIATIAGVVLYIGYFWGNNRFDAEKLSMRDSIISLQHQNQILKKQIVPFIKPVKP</sequence>
<accession>A0A5B8W773</accession>
<reference evidence="3 4" key="1">
    <citation type="journal article" date="2013" name="J. Microbiol.">
        <title>Mucilaginibacter ginsenosidivorax sp. nov., with ginsenoside converting activity isolated from sediment.</title>
        <authorList>
            <person name="Kim J.K."/>
            <person name="Choi T.E."/>
            <person name="Liu Q.M."/>
            <person name="Park H.Y."/>
            <person name="Yi T.H."/>
            <person name="Yoon M.H."/>
            <person name="Kim S.C."/>
            <person name="Im W.T."/>
        </authorList>
    </citation>
    <scope>NUCLEOTIDE SEQUENCE [LARGE SCALE GENOMIC DNA]</scope>
    <source>
        <strain evidence="3 4">KHI28</strain>
    </source>
</reference>
<keyword evidence="2" id="KW-1133">Transmembrane helix</keyword>
<keyword evidence="2" id="KW-0812">Transmembrane</keyword>
<dbReference type="AlphaFoldDB" id="A0A5B8W773"/>
<dbReference type="EMBL" id="CP042437">
    <property type="protein sequence ID" value="QEC78776.1"/>
    <property type="molecule type" value="Genomic_DNA"/>
</dbReference>
<evidence type="ECO:0000256" key="2">
    <source>
        <dbReference type="SAM" id="Phobius"/>
    </source>
</evidence>
<organism evidence="3 4">
    <name type="scientific">Mucilaginibacter ginsenosidivorax</name>
    <dbReference type="NCBI Taxonomy" id="862126"/>
    <lineage>
        <taxon>Bacteria</taxon>
        <taxon>Pseudomonadati</taxon>
        <taxon>Bacteroidota</taxon>
        <taxon>Sphingobacteriia</taxon>
        <taxon>Sphingobacteriales</taxon>
        <taxon>Sphingobacteriaceae</taxon>
        <taxon>Mucilaginibacter</taxon>
    </lineage>
</organism>
<proteinExistence type="predicted"/>
<name>A0A5B8W773_9SPHI</name>
<protein>
    <submittedName>
        <fullName evidence="3">Ribosome-recycling factor</fullName>
    </submittedName>
</protein>
<evidence type="ECO:0000313" key="3">
    <source>
        <dbReference type="EMBL" id="QEC78776.1"/>
    </source>
</evidence>
<dbReference type="KEGG" id="mgk:FSB76_23530"/>
<evidence type="ECO:0000256" key="1">
    <source>
        <dbReference type="SAM" id="Coils"/>
    </source>
</evidence>
<dbReference type="RefSeq" id="WP_147057740.1">
    <property type="nucleotide sequence ID" value="NZ_CP042437.1"/>
</dbReference>
<feature type="transmembrane region" description="Helical" evidence="2">
    <location>
        <begin position="162"/>
        <end position="182"/>
    </location>
</feature>
<dbReference type="OrthoDB" id="289051at2"/>
<keyword evidence="2" id="KW-0472">Membrane</keyword>
<dbReference type="Proteomes" id="UP000321362">
    <property type="component" value="Chromosome"/>
</dbReference>
<feature type="coiled-coil region" evidence="1">
    <location>
        <begin position="122"/>
        <end position="149"/>
    </location>
</feature>